<evidence type="ECO:0000313" key="3">
    <source>
        <dbReference type="Proteomes" id="UP000757540"/>
    </source>
</evidence>
<dbReference type="InterPro" id="IPR045970">
    <property type="entry name" value="DUF5926"/>
</dbReference>
<dbReference type="Proteomes" id="UP000757540">
    <property type="component" value="Unassembled WGS sequence"/>
</dbReference>
<evidence type="ECO:0000259" key="1">
    <source>
        <dbReference type="Pfam" id="PF19348"/>
    </source>
</evidence>
<feature type="domain" description="DUF5926" evidence="1">
    <location>
        <begin position="11"/>
        <end position="274"/>
    </location>
</feature>
<protein>
    <recommendedName>
        <fullName evidence="1">DUF5926 domain-containing protein</fullName>
    </recommendedName>
</protein>
<reference evidence="2 3" key="1">
    <citation type="submission" date="2020-05" db="EMBL/GenBank/DDBJ databases">
        <title>Genomic Encyclopedia of Type Strains, Phase III (KMG-III): the genomes of soil and plant-associated and newly described type strains.</title>
        <authorList>
            <person name="Whitman W."/>
        </authorList>
    </citation>
    <scope>NUCLEOTIDE SEQUENCE [LARGE SCALE GENOMIC DNA]</scope>
    <source>
        <strain evidence="2 3">KCTC 19046</strain>
    </source>
</reference>
<keyword evidence="3" id="KW-1185">Reference proteome</keyword>
<accession>A0ABX2A9H1</accession>
<organism evidence="2 3">
    <name type="scientific">Isoptericola halotolerans</name>
    <dbReference type="NCBI Taxonomy" id="300560"/>
    <lineage>
        <taxon>Bacteria</taxon>
        <taxon>Bacillati</taxon>
        <taxon>Actinomycetota</taxon>
        <taxon>Actinomycetes</taxon>
        <taxon>Micrococcales</taxon>
        <taxon>Promicromonosporaceae</taxon>
        <taxon>Isoptericola</taxon>
    </lineage>
</organism>
<evidence type="ECO:0000313" key="2">
    <source>
        <dbReference type="EMBL" id="NOV98383.1"/>
    </source>
</evidence>
<gene>
    <name evidence="2" type="ORF">HDG69_002978</name>
</gene>
<dbReference type="EMBL" id="JABEZU010000004">
    <property type="protein sequence ID" value="NOV98383.1"/>
    <property type="molecule type" value="Genomic_DNA"/>
</dbReference>
<dbReference type="RefSeq" id="WP_171784623.1">
    <property type="nucleotide sequence ID" value="NZ_BAAAML010000003.1"/>
</dbReference>
<proteinExistence type="predicted"/>
<sequence length="274" mass="29849">MAKTAEFVLRPFEGLPGEADWVSMREIVPSATAPARTVDTHGGRDVVVATVLPGGWSALHREDGTVLLAVQGVLSADDVSRSLAAALLAAIEAEPGTGILPEQLDVTSDTPRLQDVLDVSVPFEVTVHEGYDYWIDSSAEMTAEIKEGLEEAAEQTIPTVKVEGVESAYWCRMSREFLRWARTEDEDRVVDAIARLHAKRESGLAGGKFLGMFRACGLVVPVWELPRGTEAAELTEPVQDLSRRFEAALSVDEPLDANERRARAGIVSRQVTLR</sequence>
<name>A0ABX2A9H1_9MICO</name>
<comment type="caution">
    <text evidence="2">The sequence shown here is derived from an EMBL/GenBank/DDBJ whole genome shotgun (WGS) entry which is preliminary data.</text>
</comment>
<dbReference type="Pfam" id="PF19348">
    <property type="entry name" value="DUF5926"/>
    <property type="match status" value="1"/>
</dbReference>